<evidence type="ECO:0000313" key="3">
    <source>
        <dbReference type="Proteomes" id="UP000008068"/>
    </source>
</evidence>
<accession>G0NQC4</accession>
<feature type="region of interest" description="Disordered" evidence="1">
    <location>
        <begin position="188"/>
        <end position="214"/>
    </location>
</feature>
<dbReference type="AlphaFoldDB" id="G0NQC4"/>
<evidence type="ECO:0000256" key="1">
    <source>
        <dbReference type="SAM" id="MobiDB-lite"/>
    </source>
</evidence>
<evidence type="ECO:0000313" key="2">
    <source>
        <dbReference type="EMBL" id="EGT35577.1"/>
    </source>
</evidence>
<protein>
    <submittedName>
        <fullName evidence="2">Uncharacterized protein</fullName>
    </submittedName>
</protein>
<keyword evidence="3" id="KW-1185">Reference proteome</keyword>
<gene>
    <name evidence="2" type="ORF">CAEBREN_01706</name>
</gene>
<sequence length="214" mass="24893">MPSSSIILHEVKPSPVTPNHTDFDHRMGKLMEILKDHNGERTVILGNCDQSTRHVLMKLHCSSPKTRLQPVGFMKYVLDDNDYRLIRELKESFEKDQKRKIGVCSEQIFEKVDFGKIDKVIIFDFPTRFKELHELLKTSVSKIHVITTSSDSKVNIEAVKKLMEKEGGAKGAPTVAKNIYPYPKEDDFWDWNSDEEEEEEEFDERDYDYSHLEG</sequence>
<proteinExistence type="predicted"/>
<name>G0NQC4_CAEBE</name>
<dbReference type="InParanoid" id="G0NQC4"/>
<dbReference type="EMBL" id="GL379924">
    <property type="protein sequence ID" value="EGT35577.1"/>
    <property type="molecule type" value="Genomic_DNA"/>
</dbReference>
<dbReference type="Proteomes" id="UP000008068">
    <property type="component" value="Unassembled WGS sequence"/>
</dbReference>
<reference evidence="3" key="1">
    <citation type="submission" date="2011-07" db="EMBL/GenBank/DDBJ databases">
        <authorList>
            <consortium name="Caenorhabditis brenneri Sequencing and Analysis Consortium"/>
            <person name="Wilson R.K."/>
        </authorList>
    </citation>
    <scope>NUCLEOTIDE SEQUENCE [LARGE SCALE GENOMIC DNA]</scope>
    <source>
        <strain evidence="3">PB2801</strain>
    </source>
</reference>
<dbReference type="HOGENOM" id="CLU_1289966_0_0_1"/>
<organism evidence="3">
    <name type="scientific">Caenorhabditis brenneri</name>
    <name type="common">Nematode worm</name>
    <dbReference type="NCBI Taxonomy" id="135651"/>
    <lineage>
        <taxon>Eukaryota</taxon>
        <taxon>Metazoa</taxon>
        <taxon>Ecdysozoa</taxon>
        <taxon>Nematoda</taxon>
        <taxon>Chromadorea</taxon>
        <taxon>Rhabditida</taxon>
        <taxon>Rhabditina</taxon>
        <taxon>Rhabditomorpha</taxon>
        <taxon>Rhabditoidea</taxon>
        <taxon>Rhabditidae</taxon>
        <taxon>Peloderinae</taxon>
        <taxon>Caenorhabditis</taxon>
    </lineage>
</organism>
<feature type="compositionally biased region" description="Acidic residues" evidence="1">
    <location>
        <begin position="188"/>
        <end position="206"/>
    </location>
</feature>